<reference evidence="1 2" key="1">
    <citation type="submission" date="2019-07" db="EMBL/GenBank/DDBJ databases">
        <title>New species of Amycolatopsis and Streptomyces.</title>
        <authorList>
            <person name="Duangmal K."/>
            <person name="Teo W.F.A."/>
            <person name="Lipun K."/>
        </authorList>
    </citation>
    <scope>NUCLEOTIDE SEQUENCE [LARGE SCALE GENOMIC DNA]</scope>
    <source>
        <strain evidence="1 2">NBRC 106415</strain>
    </source>
</reference>
<gene>
    <name evidence="1" type="ORF">FNH08_05320</name>
</gene>
<protein>
    <recommendedName>
        <fullName evidence="3">Type A2 lantipeptide</fullName>
    </recommendedName>
</protein>
<keyword evidence="2" id="KW-1185">Reference proteome</keyword>
<comment type="caution">
    <text evidence="1">The sequence shown here is derived from an EMBL/GenBank/DDBJ whole genome shotgun (WGS) entry which is preliminary data.</text>
</comment>
<name>A0A5N8XAZ4_9ACTN</name>
<accession>A0A5N8XAZ4</accession>
<sequence length="66" mass="6255">MIVTPQVATAEMSDADLDTVSGGLAGGVSGGLFLETPLADVCADLLAVASPEGLGAGGSVQATAAH</sequence>
<proteinExistence type="predicted"/>
<dbReference type="EMBL" id="VJZC01000019">
    <property type="protein sequence ID" value="MPY56612.1"/>
    <property type="molecule type" value="Genomic_DNA"/>
</dbReference>
<evidence type="ECO:0000313" key="1">
    <source>
        <dbReference type="EMBL" id="MPY56612.1"/>
    </source>
</evidence>
<organism evidence="1 2">
    <name type="scientific">Streptomyces spongiae</name>
    <dbReference type="NCBI Taxonomy" id="565072"/>
    <lineage>
        <taxon>Bacteria</taxon>
        <taxon>Bacillati</taxon>
        <taxon>Actinomycetota</taxon>
        <taxon>Actinomycetes</taxon>
        <taxon>Kitasatosporales</taxon>
        <taxon>Streptomycetaceae</taxon>
        <taxon>Streptomyces</taxon>
    </lineage>
</organism>
<evidence type="ECO:0000313" key="2">
    <source>
        <dbReference type="Proteomes" id="UP000400924"/>
    </source>
</evidence>
<dbReference type="RefSeq" id="WP_152770064.1">
    <property type="nucleotide sequence ID" value="NZ_VJZC01000019.1"/>
</dbReference>
<evidence type="ECO:0008006" key="3">
    <source>
        <dbReference type="Google" id="ProtNLM"/>
    </source>
</evidence>
<dbReference type="Proteomes" id="UP000400924">
    <property type="component" value="Unassembled WGS sequence"/>
</dbReference>
<dbReference type="AlphaFoldDB" id="A0A5N8XAZ4"/>